<feature type="region of interest" description="Disordered" evidence="7">
    <location>
        <begin position="707"/>
        <end position="790"/>
    </location>
</feature>
<reference evidence="11 12" key="1">
    <citation type="journal article" date="2020" name="G3 (Bethesda)">
        <title>Improved Reference Genome for Cyclotella cryptica CCMP332, a Model for Cell Wall Morphogenesis, Salinity Adaptation, and Lipid Production in Diatoms (Bacillariophyta).</title>
        <authorList>
            <person name="Roberts W.R."/>
            <person name="Downey K.M."/>
            <person name="Ruck E.C."/>
            <person name="Traller J.C."/>
            <person name="Alverson A.J."/>
        </authorList>
    </citation>
    <scope>NUCLEOTIDE SEQUENCE [LARGE SCALE GENOMIC DNA]</scope>
    <source>
        <strain evidence="11 12">CCMP332</strain>
    </source>
</reference>
<dbReference type="InterPro" id="IPR002557">
    <property type="entry name" value="Chitin-bd_dom"/>
</dbReference>
<keyword evidence="8" id="KW-0732">Signal</keyword>
<dbReference type="InterPro" id="IPR017853">
    <property type="entry name" value="GH"/>
</dbReference>
<proteinExistence type="inferred from homology"/>
<dbReference type="PANTHER" id="PTHR11177">
    <property type="entry name" value="CHITINASE"/>
    <property type="match status" value="1"/>
</dbReference>
<dbReference type="SMART" id="SM00636">
    <property type="entry name" value="Glyco_18"/>
    <property type="match status" value="1"/>
</dbReference>
<dbReference type="GO" id="GO:0004553">
    <property type="term" value="F:hydrolase activity, hydrolyzing O-glycosyl compounds"/>
    <property type="evidence" value="ECO:0007669"/>
    <property type="project" value="UniProtKB-ARBA"/>
</dbReference>
<keyword evidence="5 6" id="KW-0326">Glycosidase</keyword>
<keyword evidence="12" id="KW-1185">Reference proteome</keyword>
<feature type="region of interest" description="Disordered" evidence="7">
    <location>
        <begin position="229"/>
        <end position="253"/>
    </location>
</feature>
<evidence type="ECO:0000256" key="2">
    <source>
        <dbReference type="ARBA" id="ARBA00022669"/>
    </source>
</evidence>
<dbReference type="Proteomes" id="UP001516023">
    <property type="component" value="Unassembled WGS sequence"/>
</dbReference>
<gene>
    <name evidence="11" type="ORF">HJC23_012310</name>
</gene>
<evidence type="ECO:0000256" key="4">
    <source>
        <dbReference type="ARBA" id="ARBA00023157"/>
    </source>
</evidence>
<keyword evidence="4" id="KW-1015">Disulfide bond</keyword>
<dbReference type="AlphaFoldDB" id="A0ABD3PKZ2"/>
<evidence type="ECO:0000313" key="12">
    <source>
        <dbReference type="Proteomes" id="UP001516023"/>
    </source>
</evidence>
<evidence type="ECO:0000256" key="1">
    <source>
        <dbReference type="ARBA" id="ARBA00009121"/>
    </source>
</evidence>
<feature type="compositionally biased region" description="Low complexity" evidence="7">
    <location>
        <begin position="746"/>
        <end position="785"/>
    </location>
</feature>
<dbReference type="Pfam" id="PF01607">
    <property type="entry name" value="CBM_14"/>
    <property type="match status" value="2"/>
</dbReference>
<dbReference type="PROSITE" id="PS51910">
    <property type="entry name" value="GH18_2"/>
    <property type="match status" value="1"/>
</dbReference>
<dbReference type="InterPro" id="IPR050314">
    <property type="entry name" value="Glycosyl_Hydrlase_18"/>
</dbReference>
<name>A0ABD3PKZ2_9STRA</name>
<feature type="domain" description="Chitin-binding type-2" evidence="9">
    <location>
        <begin position="24"/>
        <end position="86"/>
    </location>
</feature>
<dbReference type="EMBL" id="JABMIG020000152">
    <property type="protein sequence ID" value="KAL3788754.1"/>
    <property type="molecule type" value="Genomic_DNA"/>
</dbReference>
<dbReference type="PANTHER" id="PTHR11177:SF317">
    <property type="entry name" value="CHITINASE 12-RELATED"/>
    <property type="match status" value="1"/>
</dbReference>
<dbReference type="PROSITE" id="PS50940">
    <property type="entry name" value="CHIT_BIND_II"/>
    <property type="match status" value="2"/>
</dbReference>
<feature type="chain" id="PRO_5044855181" description="Chitinase" evidence="8">
    <location>
        <begin position="23"/>
        <end position="845"/>
    </location>
</feature>
<dbReference type="SMART" id="SM00494">
    <property type="entry name" value="ChtBD2"/>
    <property type="match status" value="2"/>
</dbReference>
<evidence type="ECO:0000256" key="8">
    <source>
        <dbReference type="SAM" id="SignalP"/>
    </source>
</evidence>
<feature type="compositionally biased region" description="Low complexity" evidence="7">
    <location>
        <begin position="711"/>
        <end position="732"/>
    </location>
</feature>
<evidence type="ECO:0000259" key="10">
    <source>
        <dbReference type="PROSITE" id="PS51910"/>
    </source>
</evidence>
<evidence type="ECO:0000313" key="11">
    <source>
        <dbReference type="EMBL" id="KAL3788754.1"/>
    </source>
</evidence>
<dbReference type="InterPro" id="IPR011583">
    <property type="entry name" value="Chitinase_II/V-like_cat"/>
</dbReference>
<dbReference type="Gene3D" id="2.170.140.10">
    <property type="entry name" value="Chitin binding domain"/>
    <property type="match status" value="2"/>
</dbReference>
<dbReference type="Pfam" id="PF00704">
    <property type="entry name" value="Glyco_hydro_18"/>
    <property type="match status" value="1"/>
</dbReference>
<dbReference type="InterPro" id="IPR029070">
    <property type="entry name" value="Chitinase_insertion_sf"/>
</dbReference>
<evidence type="ECO:0000256" key="7">
    <source>
        <dbReference type="SAM" id="MobiDB-lite"/>
    </source>
</evidence>
<feature type="region of interest" description="Disordered" evidence="7">
    <location>
        <begin position="189"/>
        <end position="208"/>
    </location>
</feature>
<keyword evidence="2" id="KW-0147">Chitin-binding</keyword>
<dbReference type="Gene3D" id="3.20.20.80">
    <property type="entry name" value="Glycosidases"/>
    <property type="match status" value="1"/>
</dbReference>
<dbReference type="PROSITE" id="PS01095">
    <property type="entry name" value="GH18_1"/>
    <property type="match status" value="1"/>
</dbReference>
<comment type="caution">
    <text evidence="11">The sequence shown here is derived from an EMBL/GenBank/DDBJ whole genome shotgun (WGS) entry which is preliminary data.</text>
</comment>
<feature type="domain" description="GH18" evidence="10">
    <location>
        <begin position="266"/>
        <end position="662"/>
    </location>
</feature>
<dbReference type="GO" id="GO:0008061">
    <property type="term" value="F:chitin binding"/>
    <property type="evidence" value="ECO:0007669"/>
    <property type="project" value="UniProtKB-KW"/>
</dbReference>
<dbReference type="GO" id="GO:1901135">
    <property type="term" value="P:carbohydrate derivative metabolic process"/>
    <property type="evidence" value="ECO:0007669"/>
    <property type="project" value="UniProtKB-ARBA"/>
</dbReference>
<protein>
    <recommendedName>
        <fullName evidence="13">Chitinase</fullName>
    </recommendedName>
</protein>
<feature type="domain" description="Chitin-binding type-2" evidence="9">
    <location>
        <begin position="787"/>
        <end position="845"/>
    </location>
</feature>
<comment type="similarity">
    <text evidence="1">Belongs to the glycosyl hydrolase 18 family. Chitinase class II subfamily.</text>
</comment>
<sequence>MTIRTTPLSVFTILLSLSVASASDPDCGSPTYTGFALKSQSGCKSYVYCQSGVAGSETNCPEGLLFNGGVGQGGICTWAESVPCQEDEGGAATTVAAATTTTTTAAAEAVSAEGDNPNHFYCGQSRQDAAAKCLPCPSGSLLDCEDVTHGCFAGITDCAAESSSEQSSSQENGHTTSSLIDLLNSLASGGGSGSSTTTTTTTTSTASAGNAVDAPSFIAAPSPAVAVSNSQSFEASDGTPQPSKSPTLAPWTNAPFVPYRGPARPKTVIGYYAAWQWYDRNKFADPKNVDFSKYDRINYAFFQPDEQGRLFGTDEWADPQLLWGEYDYSTTTQVMSGPNRNYFCSWDGPDESQHNCNFHKGDGILSRAKAVGTEVVPSIGGWTLSDNFPTIASTEVGRTTFAANCVKLIEEYGFDGIDIDWEYPGFEDHSGTPEDTVNFTLFLQAIRDALDVLGQSKGRYFPLSAALPCGPDKIADIQVDQIKDILDELNLMSYDLHGAWDVLTGVNAPMFDQGWTDTSKGWSIHGCVENYLVWGVPMEKVNIGLPFYGRSFRKATGMKQVHDGTDDINWHLDEGSPQYFNIVKALGRMTTYRHEKTQTQYAVFNEGGGLVNYDDPRAICDKVHYAIQRGARGLLAWEISGDMLDNGETPLIDATNNKIQNPDMDCSKLRDPLWALSDTTYRYAPPEPDHVDLSSVNPLNLAAPMGYSNGNTLPAPSPTNNSPSAPTNGSPTLNANTIGISPVSPPTNNSPSFPTNNSPTLNANDPATTGSSSSETTQSSSASTSPPGDCPPDFTGYWASGDCTQYMYCQAGAVVGVLMPCVPGTLFDVTIGTCAFATNVAGCSR</sequence>
<dbReference type="InterPro" id="IPR036508">
    <property type="entry name" value="Chitin-bd_dom_sf"/>
</dbReference>
<evidence type="ECO:0000256" key="6">
    <source>
        <dbReference type="RuleBase" id="RU000489"/>
    </source>
</evidence>
<keyword evidence="3 6" id="KW-0378">Hydrolase</keyword>
<dbReference type="InterPro" id="IPR001223">
    <property type="entry name" value="Glyco_hydro18_cat"/>
</dbReference>
<organism evidence="11 12">
    <name type="scientific">Cyclotella cryptica</name>
    <dbReference type="NCBI Taxonomy" id="29204"/>
    <lineage>
        <taxon>Eukaryota</taxon>
        <taxon>Sar</taxon>
        <taxon>Stramenopiles</taxon>
        <taxon>Ochrophyta</taxon>
        <taxon>Bacillariophyta</taxon>
        <taxon>Coscinodiscophyceae</taxon>
        <taxon>Thalassiosirophycidae</taxon>
        <taxon>Stephanodiscales</taxon>
        <taxon>Stephanodiscaceae</taxon>
        <taxon>Cyclotella</taxon>
    </lineage>
</organism>
<dbReference type="SUPFAM" id="SSF51445">
    <property type="entry name" value="(Trans)glycosidases"/>
    <property type="match status" value="1"/>
</dbReference>
<dbReference type="InterPro" id="IPR001579">
    <property type="entry name" value="Glyco_hydro_18_chit_AS"/>
</dbReference>
<feature type="signal peptide" evidence="8">
    <location>
        <begin position="1"/>
        <end position="22"/>
    </location>
</feature>
<evidence type="ECO:0008006" key="13">
    <source>
        <dbReference type="Google" id="ProtNLM"/>
    </source>
</evidence>
<dbReference type="Gene3D" id="3.10.50.10">
    <property type="match status" value="1"/>
</dbReference>
<evidence type="ECO:0000256" key="3">
    <source>
        <dbReference type="ARBA" id="ARBA00022801"/>
    </source>
</evidence>
<dbReference type="SUPFAM" id="SSF57625">
    <property type="entry name" value="Invertebrate chitin-binding proteins"/>
    <property type="match status" value="2"/>
</dbReference>
<accession>A0ABD3PKZ2</accession>
<evidence type="ECO:0000256" key="5">
    <source>
        <dbReference type="ARBA" id="ARBA00023295"/>
    </source>
</evidence>
<evidence type="ECO:0000259" key="9">
    <source>
        <dbReference type="PROSITE" id="PS50940"/>
    </source>
</evidence>
<feature type="compositionally biased region" description="Low complexity" evidence="7">
    <location>
        <begin position="194"/>
        <end position="208"/>
    </location>
</feature>